<dbReference type="GO" id="GO:0005886">
    <property type="term" value="C:plasma membrane"/>
    <property type="evidence" value="ECO:0007669"/>
    <property type="project" value="TreeGrafter"/>
</dbReference>
<dbReference type="AlphaFoldDB" id="A0A7K3LK19"/>
<reference evidence="3 4" key="1">
    <citation type="submission" date="2020-01" db="EMBL/GenBank/DDBJ databases">
        <title>Investigation of new actinobacteria for the biodesulphurisation of diesel fuel.</title>
        <authorList>
            <person name="Athi Narayanan S.M."/>
        </authorList>
    </citation>
    <scope>NUCLEOTIDE SEQUENCE [LARGE SCALE GENOMIC DNA]</scope>
    <source>
        <strain evidence="3 4">213E</strain>
    </source>
</reference>
<sequence length="337" mass="34448">MTRVKRFRYVAAGVIVASAVTGAAVGSIPVGEHPRVQTVAVATDPATLYNDAQQKFGTGDVTGGLDALRQAVTLSPADGQSLALQAIWSDQVDDASTASAALRRLAVVNPLLAGTARTVTEAVTAAAAIVPATQPQQVAGNPAIVILGFGLSPKGEMAPELVKRLEAGLAQAQVLPSAPIVVTGGKPQNGVTEAGAMRAWLIRKGVDATRIVTEEQSVSTVSNAQNTAPILRPRGITDIVLVTSPNHIRRAAADFGSTGLKVVSTVTTPTDLAKYTTPLAKDKQTGIRVEATRTAGLPASRKPLLSTDELPDVGPGLLGEIGGKVLEQLRSGGSSGG</sequence>
<proteinExistence type="predicted"/>
<dbReference type="InterPro" id="IPR003848">
    <property type="entry name" value="DUF218"/>
</dbReference>
<feature type="signal peptide" evidence="1">
    <location>
        <begin position="1"/>
        <end position="23"/>
    </location>
</feature>
<feature type="chain" id="PRO_5039715637" evidence="1">
    <location>
        <begin position="24"/>
        <end position="337"/>
    </location>
</feature>
<comment type="caution">
    <text evidence="3">The sequence shown here is derived from an EMBL/GenBank/DDBJ whole genome shotgun (WGS) entry which is preliminary data.</text>
</comment>
<evidence type="ECO:0000256" key="1">
    <source>
        <dbReference type="SAM" id="SignalP"/>
    </source>
</evidence>
<dbReference type="PANTHER" id="PTHR30336">
    <property type="entry name" value="INNER MEMBRANE PROTEIN, PROBABLE PERMEASE"/>
    <property type="match status" value="1"/>
</dbReference>
<protein>
    <submittedName>
        <fullName evidence="3">YdcF family protein</fullName>
    </submittedName>
</protein>
<evidence type="ECO:0000313" key="3">
    <source>
        <dbReference type="EMBL" id="NDK88586.1"/>
    </source>
</evidence>
<dbReference type="GO" id="GO:0000270">
    <property type="term" value="P:peptidoglycan metabolic process"/>
    <property type="evidence" value="ECO:0007669"/>
    <property type="project" value="TreeGrafter"/>
</dbReference>
<dbReference type="PANTHER" id="PTHR30336:SF4">
    <property type="entry name" value="ENVELOPE BIOGENESIS FACTOR ELYC"/>
    <property type="match status" value="1"/>
</dbReference>
<gene>
    <name evidence="3" type="ORF">GYA93_03165</name>
</gene>
<keyword evidence="4" id="KW-1185">Reference proteome</keyword>
<dbReference type="Pfam" id="PF02698">
    <property type="entry name" value="DUF218"/>
    <property type="match status" value="1"/>
</dbReference>
<dbReference type="CDD" id="cd06259">
    <property type="entry name" value="YdcF-like"/>
    <property type="match status" value="1"/>
</dbReference>
<feature type="domain" description="DUF218" evidence="2">
    <location>
        <begin position="143"/>
        <end position="275"/>
    </location>
</feature>
<dbReference type="EMBL" id="JAADZU010000006">
    <property type="protein sequence ID" value="NDK88586.1"/>
    <property type="molecule type" value="Genomic_DNA"/>
</dbReference>
<evidence type="ECO:0000313" key="4">
    <source>
        <dbReference type="Proteomes" id="UP000466307"/>
    </source>
</evidence>
<name>A0A7K3LK19_9ACTN</name>
<dbReference type="GO" id="GO:0043164">
    <property type="term" value="P:Gram-negative-bacterium-type cell wall biogenesis"/>
    <property type="evidence" value="ECO:0007669"/>
    <property type="project" value="TreeGrafter"/>
</dbReference>
<dbReference type="InterPro" id="IPR051599">
    <property type="entry name" value="Cell_Envelope_Assoc"/>
</dbReference>
<accession>A0A7K3LK19</accession>
<keyword evidence="1" id="KW-0732">Signal</keyword>
<organism evidence="3 4">
    <name type="scientific">Gordonia desulfuricans</name>
    <dbReference type="NCBI Taxonomy" id="89051"/>
    <lineage>
        <taxon>Bacteria</taxon>
        <taxon>Bacillati</taxon>
        <taxon>Actinomycetota</taxon>
        <taxon>Actinomycetes</taxon>
        <taxon>Mycobacteriales</taxon>
        <taxon>Gordoniaceae</taxon>
        <taxon>Gordonia</taxon>
    </lineage>
</organism>
<dbReference type="Gene3D" id="3.40.50.620">
    <property type="entry name" value="HUPs"/>
    <property type="match status" value="1"/>
</dbReference>
<evidence type="ECO:0000259" key="2">
    <source>
        <dbReference type="Pfam" id="PF02698"/>
    </source>
</evidence>
<dbReference type="RefSeq" id="WP_053776308.1">
    <property type="nucleotide sequence ID" value="NZ_JAADZU010000006.1"/>
</dbReference>
<dbReference type="InterPro" id="IPR014729">
    <property type="entry name" value="Rossmann-like_a/b/a_fold"/>
</dbReference>
<dbReference type="Proteomes" id="UP000466307">
    <property type="component" value="Unassembled WGS sequence"/>
</dbReference>